<accession>A0A4D9DBW3</accession>
<dbReference type="OrthoDB" id="10430912at2759"/>
<sequence>MAKRMLKPKKAAACQRELNALLTAMERKENGEANVNIRMLQTALEHCLHQAEQEKKMAGPPLGLGVLARATKKKR</sequence>
<gene>
    <name evidence="1" type="ORF">NSK_000078</name>
</gene>
<name>A0A4D9DBW3_9STRA</name>
<protein>
    <submittedName>
        <fullName evidence="1">Uncharacterized protein</fullName>
    </submittedName>
</protein>
<proteinExistence type="predicted"/>
<dbReference type="AlphaFoldDB" id="A0A4D9DBW3"/>
<evidence type="ECO:0000313" key="1">
    <source>
        <dbReference type="EMBL" id="TFJ88504.1"/>
    </source>
</evidence>
<organism evidence="1 2">
    <name type="scientific">Nannochloropsis salina CCMP1776</name>
    <dbReference type="NCBI Taxonomy" id="1027361"/>
    <lineage>
        <taxon>Eukaryota</taxon>
        <taxon>Sar</taxon>
        <taxon>Stramenopiles</taxon>
        <taxon>Ochrophyta</taxon>
        <taxon>Eustigmatophyceae</taxon>
        <taxon>Eustigmatales</taxon>
        <taxon>Monodopsidaceae</taxon>
        <taxon>Microchloropsis</taxon>
        <taxon>Microchloropsis salina</taxon>
    </lineage>
</organism>
<evidence type="ECO:0000313" key="2">
    <source>
        <dbReference type="Proteomes" id="UP000355283"/>
    </source>
</evidence>
<comment type="caution">
    <text evidence="1">The sequence shown here is derived from an EMBL/GenBank/DDBJ whole genome shotgun (WGS) entry which is preliminary data.</text>
</comment>
<dbReference type="Proteomes" id="UP000355283">
    <property type="component" value="Unassembled WGS sequence"/>
</dbReference>
<reference evidence="1 2" key="1">
    <citation type="submission" date="2019-01" db="EMBL/GenBank/DDBJ databases">
        <title>Nuclear Genome Assembly of the Microalgal Biofuel strain Nannochloropsis salina CCMP1776.</title>
        <authorList>
            <person name="Hovde B."/>
        </authorList>
    </citation>
    <scope>NUCLEOTIDE SEQUENCE [LARGE SCALE GENOMIC DNA]</scope>
    <source>
        <strain evidence="1 2">CCMP1776</strain>
    </source>
</reference>
<dbReference type="EMBL" id="SDOX01000001">
    <property type="protein sequence ID" value="TFJ88504.1"/>
    <property type="molecule type" value="Genomic_DNA"/>
</dbReference>
<keyword evidence="2" id="KW-1185">Reference proteome</keyword>